<dbReference type="InterPro" id="IPR036249">
    <property type="entry name" value="Thioredoxin-like_sf"/>
</dbReference>
<comment type="subcellular location">
    <subcellularLocation>
        <location evidence="1">Cell envelope</location>
    </subcellularLocation>
</comment>
<dbReference type="GO" id="GO:0016491">
    <property type="term" value="F:oxidoreductase activity"/>
    <property type="evidence" value="ECO:0007669"/>
    <property type="project" value="InterPro"/>
</dbReference>
<dbReference type="InterPro" id="IPR017937">
    <property type="entry name" value="Thioredoxin_CS"/>
</dbReference>
<evidence type="ECO:0000256" key="4">
    <source>
        <dbReference type="ARBA" id="ARBA00023157"/>
    </source>
</evidence>
<dbReference type="SUPFAM" id="SSF52833">
    <property type="entry name" value="Thioredoxin-like"/>
    <property type="match status" value="1"/>
</dbReference>
<gene>
    <name evidence="8" type="ORF">SAMN04488563_0081</name>
</gene>
<keyword evidence="5" id="KW-0676">Redox-active center</keyword>
<dbReference type="PROSITE" id="PS00194">
    <property type="entry name" value="THIOREDOXIN_1"/>
    <property type="match status" value="1"/>
</dbReference>
<dbReference type="EMBL" id="LT629791">
    <property type="protein sequence ID" value="SDU09920.1"/>
    <property type="molecule type" value="Genomic_DNA"/>
</dbReference>
<evidence type="ECO:0000256" key="2">
    <source>
        <dbReference type="ARBA" id="ARBA00022748"/>
    </source>
</evidence>
<dbReference type="STRING" id="419479.SAMN04488563_0081"/>
<organism evidence="8 9">
    <name type="scientific">Jiangella alkaliphila</name>
    <dbReference type="NCBI Taxonomy" id="419479"/>
    <lineage>
        <taxon>Bacteria</taxon>
        <taxon>Bacillati</taxon>
        <taxon>Actinomycetota</taxon>
        <taxon>Actinomycetes</taxon>
        <taxon>Jiangellales</taxon>
        <taxon>Jiangellaceae</taxon>
        <taxon>Jiangella</taxon>
    </lineage>
</organism>
<dbReference type="PROSITE" id="PS51257">
    <property type="entry name" value="PROKAR_LIPOPROTEIN"/>
    <property type="match status" value="1"/>
</dbReference>
<dbReference type="InterPro" id="IPR013766">
    <property type="entry name" value="Thioredoxin_domain"/>
</dbReference>
<dbReference type="AlphaFoldDB" id="A0A1H2FRD0"/>
<evidence type="ECO:0000259" key="7">
    <source>
        <dbReference type="PROSITE" id="PS51352"/>
    </source>
</evidence>
<keyword evidence="6" id="KW-0732">Signal</keyword>
<dbReference type="GO" id="GO:0016209">
    <property type="term" value="F:antioxidant activity"/>
    <property type="evidence" value="ECO:0007669"/>
    <property type="project" value="InterPro"/>
</dbReference>
<dbReference type="InterPro" id="IPR050553">
    <property type="entry name" value="Thioredoxin_ResA/DsbE_sf"/>
</dbReference>
<accession>A0A1H2FRD0</accession>
<proteinExistence type="predicted"/>
<dbReference type="GO" id="GO:0017004">
    <property type="term" value="P:cytochrome complex assembly"/>
    <property type="evidence" value="ECO:0007669"/>
    <property type="project" value="UniProtKB-KW"/>
</dbReference>
<evidence type="ECO:0000313" key="9">
    <source>
        <dbReference type="Proteomes" id="UP000182977"/>
    </source>
</evidence>
<keyword evidence="3" id="KW-0812">Transmembrane</keyword>
<keyword evidence="2" id="KW-0201">Cytochrome c-type biogenesis</keyword>
<keyword evidence="3" id="KW-0735">Signal-anchor</keyword>
<dbReference type="PANTHER" id="PTHR42852">
    <property type="entry name" value="THIOL:DISULFIDE INTERCHANGE PROTEIN DSBE"/>
    <property type="match status" value="1"/>
</dbReference>
<feature type="signal peptide" evidence="6">
    <location>
        <begin position="1"/>
        <end position="21"/>
    </location>
</feature>
<dbReference type="RefSeq" id="WP_046768259.1">
    <property type="nucleotide sequence ID" value="NZ_KQ061225.1"/>
</dbReference>
<keyword evidence="4" id="KW-1015">Disulfide bond</keyword>
<dbReference type="OrthoDB" id="9796554at2"/>
<dbReference type="PANTHER" id="PTHR42852:SF6">
    <property type="entry name" value="THIOL:DISULFIDE INTERCHANGE PROTEIN DSBE"/>
    <property type="match status" value="1"/>
</dbReference>
<keyword evidence="9" id="KW-1185">Reference proteome</keyword>
<feature type="domain" description="Thioredoxin" evidence="7">
    <location>
        <begin position="46"/>
        <end position="193"/>
    </location>
</feature>
<dbReference type="PROSITE" id="PS51352">
    <property type="entry name" value="THIOREDOXIN_2"/>
    <property type="match status" value="1"/>
</dbReference>
<evidence type="ECO:0000256" key="1">
    <source>
        <dbReference type="ARBA" id="ARBA00004196"/>
    </source>
</evidence>
<protein>
    <submittedName>
        <fullName evidence="8">Peroxiredoxin</fullName>
    </submittedName>
</protein>
<dbReference type="Pfam" id="PF00578">
    <property type="entry name" value="AhpC-TSA"/>
    <property type="match status" value="1"/>
</dbReference>
<evidence type="ECO:0000256" key="3">
    <source>
        <dbReference type="ARBA" id="ARBA00022968"/>
    </source>
</evidence>
<reference evidence="9" key="1">
    <citation type="submission" date="2016-10" db="EMBL/GenBank/DDBJ databases">
        <authorList>
            <person name="Varghese N."/>
            <person name="Submissions S."/>
        </authorList>
    </citation>
    <scope>NUCLEOTIDE SEQUENCE [LARGE SCALE GENOMIC DNA]</scope>
    <source>
        <strain evidence="9">DSM 45079</strain>
    </source>
</reference>
<dbReference type="Proteomes" id="UP000182977">
    <property type="component" value="Chromosome I"/>
</dbReference>
<feature type="chain" id="PRO_5038772254" evidence="6">
    <location>
        <begin position="22"/>
        <end position="202"/>
    </location>
</feature>
<dbReference type="Gene3D" id="3.40.30.10">
    <property type="entry name" value="Glutaredoxin"/>
    <property type="match status" value="1"/>
</dbReference>
<evidence type="ECO:0000313" key="8">
    <source>
        <dbReference type="EMBL" id="SDU09920.1"/>
    </source>
</evidence>
<sequence>MRRTVLLAAAAALLLAGCSDGQVERSDNANQAGYVAGDGTISIYEAAERETAPEFGGELLDGGDFQLADQLGDVVVLNIWGSWCPPCRKEAPDLQAAFETLEPEGVQFIGVNVREPNGTRPAQQFEDEFGITYPSIYDPKADALLAFRDTIPPAAIPSTLVIDREGRIAARVLGPLGETTLTDLVREVATEAPPPEGTAETS</sequence>
<name>A0A1H2FRD0_9ACTN</name>
<dbReference type="GO" id="GO:0030313">
    <property type="term" value="C:cell envelope"/>
    <property type="evidence" value="ECO:0007669"/>
    <property type="project" value="UniProtKB-SubCell"/>
</dbReference>
<evidence type="ECO:0000256" key="6">
    <source>
        <dbReference type="SAM" id="SignalP"/>
    </source>
</evidence>
<dbReference type="CDD" id="cd02966">
    <property type="entry name" value="TlpA_like_family"/>
    <property type="match status" value="1"/>
</dbReference>
<evidence type="ECO:0000256" key="5">
    <source>
        <dbReference type="ARBA" id="ARBA00023284"/>
    </source>
</evidence>
<dbReference type="InterPro" id="IPR000866">
    <property type="entry name" value="AhpC/TSA"/>
</dbReference>